<comment type="subcellular location">
    <subcellularLocation>
        <location evidence="1">Membrane</location>
        <topology evidence="1">Multi-pass membrane protein</topology>
    </subcellularLocation>
</comment>
<organism evidence="9 10">
    <name type="scientific">Streptomyces yanii</name>
    <dbReference type="NCBI Taxonomy" id="78510"/>
    <lineage>
        <taxon>Bacteria</taxon>
        <taxon>Bacillati</taxon>
        <taxon>Actinomycetota</taxon>
        <taxon>Actinomycetes</taxon>
        <taxon>Kitasatosporales</taxon>
        <taxon>Streptomycetaceae</taxon>
        <taxon>Streptomyces</taxon>
    </lineage>
</organism>
<feature type="transmembrane region" description="Helical" evidence="7">
    <location>
        <begin position="210"/>
        <end position="230"/>
    </location>
</feature>
<feature type="domain" description="EamA" evidence="8">
    <location>
        <begin position="142"/>
        <end position="280"/>
    </location>
</feature>
<evidence type="ECO:0000256" key="3">
    <source>
        <dbReference type="ARBA" id="ARBA00022692"/>
    </source>
</evidence>
<name>A0ABV5RBP5_9ACTN</name>
<dbReference type="SUPFAM" id="SSF103481">
    <property type="entry name" value="Multidrug resistance efflux transporter EmrE"/>
    <property type="match status" value="2"/>
</dbReference>
<feature type="compositionally biased region" description="Pro residues" evidence="6">
    <location>
        <begin position="305"/>
        <end position="314"/>
    </location>
</feature>
<evidence type="ECO:0000256" key="6">
    <source>
        <dbReference type="SAM" id="MobiDB-lite"/>
    </source>
</evidence>
<dbReference type="InterPro" id="IPR000620">
    <property type="entry name" value="EamA_dom"/>
</dbReference>
<feature type="transmembrane region" description="Helical" evidence="7">
    <location>
        <begin position="86"/>
        <end position="108"/>
    </location>
</feature>
<evidence type="ECO:0000313" key="10">
    <source>
        <dbReference type="Proteomes" id="UP001589710"/>
    </source>
</evidence>
<dbReference type="EMBL" id="JBHMCG010000097">
    <property type="protein sequence ID" value="MFB9574642.1"/>
    <property type="molecule type" value="Genomic_DNA"/>
</dbReference>
<evidence type="ECO:0000256" key="7">
    <source>
        <dbReference type="SAM" id="Phobius"/>
    </source>
</evidence>
<reference evidence="9 10" key="1">
    <citation type="submission" date="2024-09" db="EMBL/GenBank/DDBJ databases">
        <authorList>
            <person name="Sun Q."/>
            <person name="Mori K."/>
        </authorList>
    </citation>
    <scope>NUCLEOTIDE SEQUENCE [LARGE SCALE GENOMIC DNA]</scope>
    <source>
        <strain evidence="9 10">JCM 3331</strain>
    </source>
</reference>
<feature type="transmembrane region" description="Helical" evidence="7">
    <location>
        <begin position="58"/>
        <end position="80"/>
    </location>
</feature>
<protein>
    <submittedName>
        <fullName evidence="9">EamA family transporter</fullName>
    </submittedName>
</protein>
<dbReference type="InterPro" id="IPR037185">
    <property type="entry name" value="EmrE-like"/>
</dbReference>
<evidence type="ECO:0000256" key="2">
    <source>
        <dbReference type="ARBA" id="ARBA00007362"/>
    </source>
</evidence>
<dbReference type="InterPro" id="IPR050638">
    <property type="entry name" value="AA-Vitamin_Transporters"/>
</dbReference>
<accession>A0ABV5RBP5</accession>
<feature type="region of interest" description="Disordered" evidence="6">
    <location>
        <begin position="284"/>
        <end position="314"/>
    </location>
</feature>
<dbReference type="RefSeq" id="WP_345518048.1">
    <property type="nucleotide sequence ID" value="NZ_BAAAXD010000045.1"/>
</dbReference>
<evidence type="ECO:0000256" key="5">
    <source>
        <dbReference type="ARBA" id="ARBA00023136"/>
    </source>
</evidence>
<keyword evidence="3 7" id="KW-0812">Transmembrane</keyword>
<feature type="transmembrane region" description="Helical" evidence="7">
    <location>
        <begin position="171"/>
        <end position="190"/>
    </location>
</feature>
<dbReference type="Proteomes" id="UP001589710">
    <property type="component" value="Unassembled WGS sequence"/>
</dbReference>
<feature type="transmembrane region" description="Helical" evidence="7">
    <location>
        <begin position="115"/>
        <end position="132"/>
    </location>
</feature>
<feature type="transmembrane region" description="Helical" evidence="7">
    <location>
        <begin position="263"/>
        <end position="282"/>
    </location>
</feature>
<keyword evidence="4 7" id="KW-1133">Transmembrane helix</keyword>
<keyword evidence="5 7" id="KW-0472">Membrane</keyword>
<comment type="similarity">
    <text evidence="2">Belongs to the EamA transporter family.</text>
</comment>
<evidence type="ECO:0000259" key="8">
    <source>
        <dbReference type="Pfam" id="PF00892"/>
    </source>
</evidence>
<comment type="caution">
    <text evidence="9">The sequence shown here is derived from an EMBL/GenBank/DDBJ whole genome shotgun (WGS) entry which is preliminary data.</text>
</comment>
<proteinExistence type="inferred from homology"/>
<gene>
    <name evidence="9" type="ORF">ACFFTL_20705</name>
</gene>
<dbReference type="PANTHER" id="PTHR32322:SF9">
    <property type="entry name" value="AMINO-ACID METABOLITE EFFLUX PUMP-RELATED"/>
    <property type="match status" value="1"/>
</dbReference>
<sequence>MRPLHIALAALVAAVWGVNFVVIEVGLGHFPPLLFSALRFLVAALPAVFFVGRPKVAWKWIVGVGLVLGVAKFGLLFIGMDRGMPAGLSSLVLQVQAVFTALFAAVALGERPGGARMLGMGIALAGIGVAAVDEGASGPVLAFVLVIAAAACWGVSNVLTRKAAPPDSLNFMVWVSAVPVLPLLGLSLLFEGWDRDADALAALDWSGIGIIVYVAWITTVFGFGAWGFLLRHHPASSVAPFTLLVPVFGMSSAALFLGESVSPLRWCAAALLVGGVALTSLAGTRRTRTAGGPDGDPAPEREPEPNPAPSPART</sequence>
<dbReference type="PANTHER" id="PTHR32322">
    <property type="entry name" value="INNER MEMBRANE TRANSPORTER"/>
    <property type="match status" value="1"/>
</dbReference>
<feature type="domain" description="EamA" evidence="8">
    <location>
        <begin position="6"/>
        <end position="129"/>
    </location>
</feature>
<keyword evidence="10" id="KW-1185">Reference proteome</keyword>
<feature type="transmembrane region" description="Helical" evidence="7">
    <location>
        <begin position="33"/>
        <end position="51"/>
    </location>
</feature>
<evidence type="ECO:0000256" key="1">
    <source>
        <dbReference type="ARBA" id="ARBA00004141"/>
    </source>
</evidence>
<feature type="transmembrane region" description="Helical" evidence="7">
    <location>
        <begin position="237"/>
        <end position="257"/>
    </location>
</feature>
<evidence type="ECO:0000256" key="4">
    <source>
        <dbReference type="ARBA" id="ARBA00022989"/>
    </source>
</evidence>
<evidence type="ECO:0000313" key="9">
    <source>
        <dbReference type="EMBL" id="MFB9574642.1"/>
    </source>
</evidence>
<dbReference type="Pfam" id="PF00892">
    <property type="entry name" value="EamA"/>
    <property type="match status" value="2"/>
</dbReference>
<feature type="transmembrane region" description="Helical" evidence="7">
    <location>
        <begin position="138"/>
        <end position="159"/>
    </location>
</feature>